<name>A0A4S4MNF3_9APHY</name>
<evidence type="ECO:0000313" key="4">
    <source>
        <dbReference type="Proteomes" id="UP000308730"/>
    </source>
</evidence>
<dbReference type="EMBL" id="SGPM01000273">
    <property type="protein sequence ID" value="THH27185.1"/>
    <property type="molecule type" value="Genomic_DNA"/>
</dbReference>
<evidence type="ECO:0000256" key="1">
    <source>
        <dbReference type="ARBA" id="ARBA00007946"/>
    </source>
</evidence>
<evidence type="ECO:0008006" key="5">
    <source>
        <dbReference type="Google" id="ProtNLM"/>
    </source>
</evidence>
<dbReference type="Proteomes" id="UP000308730">
    <property type="component" value="Unassembled WGS sequence"/>
</dbReference>
<gene>
    <name evidence="3" type="ORF">EUX98_g7012</name>
</gene>
<dbReference type="Gene3D" id="1.10.600.10">
    <property type="entry name" value="Farnesyl Diphosphate Synthase"/>
    <property type="match status" value="1"/>
</dbReference>
<accession>A0A4S4MNF3</accession>
<dbReference type="InterPro" id="IPR008949">
    <property type="entry name" value="Isoprenoid_synthase_dom_sf"/>
</dbReference>
<keyword evidence="4" id="KW-1185">Reference proteome</keyword>
<dbReference type="SUPFAM" id="SSF48576">
    <property type="entry name" value="Terpenoid synthases"/>
    <property type="match status" value="1"/>
</dbReference>
<dbReference type="Pfam" id="PF06330">
    <property type="entry name" value="TRI5"/>
    <property type="match status" value="1"/>
</dbReference>
<dbReference type="GO" id="GO:0016838">
    <property type="term" value="F:carbon-oxygen lyase activity, acting on phosphates"/>
    <property type="evidence" value="ECO:0007669"/>
    <property type="project" value="InterPro"/>
</dbReference>
<evidence type="ECO:0000256" key="2">
    <source>
        <dbReference type="ARBA" id="ARBA00023239"/>
    </source>
</evidence>
<reference evidence="3 4" key="1">
    <citation type="submission" date="2019-02" db="EMBL/GenBank/DDBJ databases">
        <title>Genome sequencing of the rare red list fungi Antrodiella citrinella (Flaviporus citrinellus).</title>
        <authorList>
            <person name="Buettner E."/>
            <person name="Kellner H."/>
        </authorList>
    </citation>
    <scope>NUCLEOTIDE SEQUENCE [LARGE SCALE GENOMIC DNA]</scope>
    <source>
        <strain evidence="3 4">DSM 108506</strain>
    </source>
</reference>
<comment type="similarity">
    <text evidence="1">Belongs to the trichodiene synthase family.</text>
</comment>
<keyword evidence="2" id="KW-0456">Lyase</keyword>
<dbReference type="OrthoDB" id="2998174at2759"/>
<dbReference type="SFLD" id="SFLDS00005">
    <property type="entry name" value="Isoprenoid_Synthase_Type_I"/>
    <property type="match status" value="1"/>
</dbReference>
<protein>
    <recommendedName>
        <fullName evidence="5">Terpene synthase</fullName>
    </recommendedName>
</protein>
<dbReference type="AlphaFoldDB" id="A0A4S4MNF3"/>
<dbReference type="SFLD" id="SFLDG01021">
    <property type="entry name" value="Trichodiene_Synthase_Like"/>
    <property type="match status" value="1"/>
</dbReference>
<proteinExistence type="inferred from homology"/>
<dbReference type="InterPro" id="IPR024652">
    <property type="entry name" value="Trichodiene_synth"/>
</dbReference>
<comment type="caution">
    <text evidence="3">The sequence shown here is derived from an EMBL/GenBank/DDBJ whole genome shotgun (WGS) entry which is preliminary data.</text>
</comment>
<organism evidence="3 4">
    <name type="scientific">Antrodiella citrinella</name>
    <dbReference type="NCBI Taxonomy" id="2447956"/>
    <lineage>
        <taxon>Eukaryota</taxon>
        <taxon>Fungi</taxon>
        <taxon>Dikarya</taxon>
        <taxon>Basidiomycota</taxon>
        <taxon>Agaricomycotina</taxon>
        <taxon>Agaricomycetes</taxon>
        <taxon>Polyporales</taxon>
        <taxon>Steccherinaceae</taxon>
        <taxon>Antrodiella</taxon>
    </lineage>
</organism>
<evidence type="ECO:0000313" key="3">
    <source>
        <dbReference type="EMBL" id="THH27185.1"/>
    </source>
</evidence>
<sequence>MLLNRLLAANINVPSVCYEESDLHAEHLDAKHEAHSDIDYSSDSDSSSTEDVVSFRNLIGLSIELTFKQEQENYATLARSAILDYFENTRVHEHFGSLTPHPDVERQMRERIASFNLGIAPKVLERYTQTGLDIVATAFRHTPHDAQVLSAICTFCTAAFDDGVVSMEASLQFTQRFIDRVPQLHPLLDLYVDTMVKMRGPYAGYSASAMVANCLDFGNAEMFTREAGALDLGPDSGAYIEYMRMKEGFSDCYACFIWPHATCPDSKRFIQAIYGAANFINVVNDMFSFYKEEKAGETWTYVHNFAKVHGLTIPEALQNVKEQAIAVVRRIRNVLGEGPEREAWESFAAGYTQFHLMTARYQLKEILPEYF</sequence>